<dbReference type="EMBL" id="OZ034813">
    <property type="protein sequence ID" value="CAL1354393.1"/>
    <property type="molecule type" value="Genomic_DNA"/>
</dbReference>
<protein>
    <recommendedName>
        <fullName evidence="3">allene-oxide cyclase</fullName>
        <ecNumber evidence="3">5.3.99.6</ecNumber>
    </recommendedName>
</protein>
<evidence type="ECO:0000256" key="6">
    <source>
        <dbReference type="ARBA" id="ARBA00022946"/>
    </source>
</evidence>
<evidence type="ECO:0000256" key="1">
    <source>
        <dbReference type="ARBA" id="ARBA00004229"/>
    </source>
</evidence>
<comment type="catalytic activity">
    <reaction evidence="8">
        <text>(9Z,13S,15Z)-12,13-epoxyoctadeca-9,11,15-trienoate = (9S,13S,15Z)-12-oxophyto-10,15-dienoate</text>
        <dbReference type="Rhea" id="RHEA:22592"/>
        <dbReference type="ChEBI" id="CHEBI:36438"/>
        <dbReference type="ChEBI" id="CHEBI:57411"/>
        <dbReference type="EC" id="5.3.99.6"/>
    </reaction>
</comment>
<dbReference type="Pfam" id="PF06351">
    <property type="entry name" value="Allene_ox_cyc"/>
    <property type="match status" value="1"/>
</dbReference>
<dbReference type="InterPro" id="IPR009410">
    <property type="entry name" value="Allene_ox_cyc"/>
</dbReference>
<keyword evidence="5" id="KW-0934">Plastid</keyword>
<sequence>MKGDRYEAIYSFYFGDYNNITVQGPYLTYEDNFLAVTGDSEIFEGAYDQVKLQSLIFPFKLFYTFYLKSQGDGSWAKAEARLLC</sequence>
<evidence type="ECO:0000256" key="5">
    <source>
        <dbReference type="ARBA" id="ARBA00022640"/>
    </source>
</evidence>
<dbReference type="InterPro" id="IPR034871">
    <property type="entry name" value="Allene_oxi_cyc_sf"/>
</dbReference>
<dbReference type="AlphaFoldDB" id="A0AAV2CDA7"/>
<dbReference type="Gene3D" id="2.40.480.10">
    <property type="entry name" value="Allene oxide cyclase-like"/>
    <property type="match status" value="1"/>
</dbReference>
<evidence type="ECO:0000256" key="3">
    <source>
        <dbReference type="ARBA" id="ARBA00012209"/>
    </source>
</evidence>
<name>A0AAV2CDA7_9ROSI</name>
<dbReference type="InterPro" id="IPR044859">
    <property type="entry name" value="Allene_oxi_cyc_Dirigent"/>
</dbReference>
<reference evidence="9 10" key="1">
    <citation type="submission" date="2024-04" db="EMBL/GenBank/DDBJ databases">
        <authorList>
            <person name="Fracassetti M."/>
        </authorList>
    </citation>
    <scope>NUCLEOTIDE SEQUENCE [LARGE SCALE GENOMIC DNA]</scope>
</reference>
<keyword evidence="10" id="KW-1185">Reference proteome</keyword>
<organism evidence="9 10">
    <name type="scientific">Linum trigynum</name>
    <dbReference type="NCBI Taxonomy" id="586398"/>
    <lineage>
        <taxon>Eukaryota</taxon>
        <taxon>Viridiplantae</taxon>
        <taxon>Streptophyta</taxon>
        <taxon>Embryophyta</taxon>
        <taxon>Tracheophyta</taxon>
        <taxon>Spermatophyta</taxon>
        <taxon>Magnoliopsida</taxon>
        <taxon>eudicotyledons</taxon>
        <taxon>Gunneridae</taxon>
        <taxon>Pentapetalae</taxon>
        <taxon>rosids</taxon>
        <taxon>fabids</taxon>
        <taxon>Malpighiales</taxon>
        <taxon>Linaceae</taxon>
        <taxon>Linum</taxon>
    </lineage>
</organism>
<keyword evidence="6" id="KW-0809">Transit peptide</keyword>
<evidence type="ECO:0000256" key="8">
    <source>
        <dbReference type="ARBA" id="ARBA00049891"/>
    </source>
</evidence>
<dbReference type="PANTHER" id="PTHR31843">
    <property type="entry name" value="ALLENE OXIDE CYCLASE 4, CHLOROPLASTIC"/>
    <property type="match status" value="1"/>
</dbReference>
<evidence type="ECO:0000313" key="9">
    <source>
        <dbReference type="EMBL" id="CAL1354393.1"/>
    </source>
</evidence>
<dbReference type="PANTHER" id="PTHR31843:SF11">
    <property type="entry name" value="ALLENE OXIDE CYCLASE 4, CHLOROPLASTIC"/>
    <property type="match status" value="1"/>
</dbReference>
<evidence type="ECO:0000256" key="7">
    <source>
        <dbReference type="ARBA" id="ARBA00023235"/>
    </source>
</evidence>
<gene>
    <name evidence="9" type="ORF">LTRI10_LOCUS2208</name>
</gene>
<dbReference type="GO" id="GO:0009695">
    <property type="term" value="P:jasmonic acid biosynthetic process"/>
    <property type="evidence" value="ECO:0007669"/>
    <property type="project" value="InterPro"/>
</dbReference>
<dbReference type="Proteomes" id="UP001497516">
    <property type="component" value="Chromosome 1"/>
</dbReference>
<keyword evidence="7" id="KW-0413">Isomerase</keyword>
<accession>A0AAV2CDA7</accession>
<dbReference type="EC" id="5.3.99.6" evidence="3"/>
<dbReference type="SUPFAM" id="SSF141493">
    <property type="entry name" value="Allene oxide cyclase-like"/>
    <property type="match status" value="1"/>
</dbReference>
<keyword evidence="4" id="KW-0150">Chloroplast</keyword>
<evidence type="ECO:0000256" key="4">
    <source>
        <dbReference type="ARBA" id="ARBA00022528"/>
    </source>
</evidence>
<comment type="subcellular location">
    <subcellularLocation>
        <location evidence="1">Plastid</location>
        <location evidence="1">Chloroplast</location>
    </subcellularLocation>
</comment>
<dbReference type="GO" id="GO:0009507">
    <property type="term" value="C:chloroplast"/>
    <property type="evidence" value="ECO:0007669"/>
    <property type="project" value="UniProtKB-SubCell"/>
</dbReference>
<comment type="similarity">
    <text evidence="2">Belongs to the allene oxide cyclase family.</text>
</comment>
<evidence type="ECO:0000256" key="2">
    <source>
        <dbReference type="ARBA" id="ARBA00007982"/>
    </source>
</evidence>
<evidence type="ECO:0000313" key="10">
    <source>
        <dbReference type="Proteomes" id="UP001497516"/>
    </source>
</evidence>
<dbReference type="GO" id="GO:0046423">
    <property type="term" value="F:allene-oxide cyclase activity"/>
    <property type="evidence" value="ECO:0007669"/>
    <property type="project" value="UniProtKB-EC"/>
</dbReference>
<proteinExistence type="inferred from homology"/>